<dbReference type="Gene3D" id="3.10.350.10">
    <property type="entry name" value="LysM domain"/>
    <property type="match status" value="1"/>
</dbReference>
<dbReference type="Pfam" id="PF21821">
    <property type="entry name" value="Dit_like"/>
    <property type="match status" value="1"/>
</dbReference>
<dbReference type="InterPro" id="IPR048494">
    <property type="entry name" value="Dit-like_N"/>
</dbReference>
<protein>
    <submittedName>
        <fullName evidence="2">LysM repeat (LysM)</fullName>
    </submittedName>
</protein>
<evidence type="ECO:0000259" key="1">
    <source>
        <dbReference type="PROSITE" id="PS51782"/>
    </source>
</evidence>
<proteinExistence type="predicted"/>
<dbReference type="InterPro" id="IPR018392">
    <property type="entry name" value="LysM"/>
</dbReference>
<keyword evidence="3" id="KW-1185">Reference proteome</keyword>
<organism evidence="2 3">
    <name type="scientific">Fructobacillus tropaeoli</name>
    <dbReference type="NCBI Taxonomy" id="709323"/>
    <lineage>
        <taxon>Bacteria</taxon>
        <taxon>Bacillati</taxon>
        <taxon>Bacillota</taxon>
        <taxon>Bacilli</taxon>
        <taxon>Lactobacillales</taxon>
        <taxon>Lactobacillaceae</taxon>
        <taxon>Fructobacillus</taxon>
    </lineage>
</organism>
<evidence type="ECO:0000313" key="3">
    <source>
        <dbReference type="Proteomes" id="UP001314262"/>
    </source>
</evidence>
<dbReference type="Proteomes" id="UP001314262">
    <property type="component" value="Unassembled WGS sequence"/>
</dbReference>
<evidence type="ECO:0000313" key="2">
    <source>
        <dbReference type="EMBL" id="CAK1228267.1"/>
    </source>
</evidence>
<accession>A0ABN9YK58</accession>
<dbReference type="PROSITE" id="PS51782">
    <property type="entry name" value="LYSM"/>
    <property type="match status" value="1"/>
</dbReference>
<feature type="domain" description="LysM" evidence="1">
    <location>
        <begin position="146"/>
        <end position="190"/>
    </location>
</feature>
<comment type="caution">
    <text evidence="2">The sequence shown here is derived from an EMBL/GenBank/DDBJ whole genome shotgun (WGS) entry which is preliminary data.</text>
</comment>
<sequence>MTNKGIILERNKEQIVIYADQENQQSESDVAQYPVEDGGTISDNSKFSSNNVNITGYIVGKDFNEANRRATSLYDWQRQPTAMITLINGINDSDYLIKSFNKKISDNNKNAIYVDITLVKIRKPVGSFAGMKNSGRVQPSTPPSATYVTVVSGNTYWGWMVRYGTSIQQLRDWNHWPDRFIPIGARARVK</sequence>
<dbReference type="EMBL" id="CAUZLT010000001">
    <property type="protein sequence ID" value="CAK1228267.1"/>
    <property type="molecule type" value="Genomic_DNA"/>
</dbReference>
<dbReference type="RefSeq" id="WP_203619203.1">
    <property type="nucleotide sequence ID" value="NZ_BOJU01000004.1"/>
</dbReference>
<dbReference type="Pfam" id="PF01476">
    <property type="entry name" value="LysM"/>
    <property type="match status" value="1"/>
</dbReference>
<dbReference type="SUPFAM" id="SSF54106">
    <property type="entry name" value="LysM domain"/>
    <property type="match status" value="1"/>
</dbReference>
<dbReference type="InterPro" id="IPR036779">
    <property type="entry name" value="LysM_dom_sf"/>
</dbReference>
<gene>
    <name evidence="2" type="ORF">R53137_KAKDMLNK_00224</name>
</gene>
<reference evidence="2 3" key="1">
    <citation type="submission" date="2023-10" db="EMBL/GenBank/DDBJ databases">
        <authorList>
            <person name="Botero Cardona J."/>
        </authorList>
    </citation>
    <scope>NUCLEOTIDE SEQUENCE [LARGE SCALE GENOMIC DNA]</scope>
    <source>
        <strain evidence="2 3">R-53137</strain>
    </source>
</reference>
<name>A0ABN9YK58_9LACO</name>